<keyword evidence="3" id="KW-1185">Reference proteome</keyword>
<feature type="region of interest" description="Disordered" evidence="1">
    <location>
        <begin position="80"/>
        <end position="103"/>
    </location>
</feature>
<dbReference type="EMBL" id="MWML01001130">
    <property type="protein sequence ID" value="TCF98594.1"/>
    <property type="molecule type" value="Genomic_DNA"/>
</dbReference>
<feature type="non-terminal residue" evidence="2">
    <location>
        <position position="142"/>
    </location>
</feature>
<proteinExistence type="predicted"/>
<reference evidence="2 3" key="1">
    <citation type="submission" date="2017-02" db="EMBL/GenBank/DDBJ databases">
        <title>Paraburkholderia sophoroidis sp. nov. and Paraburkholderia steynii sp. nov. rhizobial symbionts of the fynbos legume Hypocalyptus sophoroides.</title>
        <authorList>
            <person name="Steenkamp E.T."/>
            <person name="Beukes C.W."/>
            <person name="Van Zyl E."/>
            <person name="Avontuur J."/>
            <person name="Chan W.Y."/>
            <person name="Hassen A."/>
            <person name="Palmer M."/>
            <person name="Mthombeni L."/>
            <person name="Phalane F."/>
            <person name="Sereme K."/>
            <person name="Venter S.N."/>
        </authorList>
    </citation>
    <scope>NUCLEOTIDE SEQUENCE [LARGE SCALE GENOMIC DNA]</scope>
    <source>
        <strain evidence="2 3">HC1.1ba</strain>
    </source>
</reference>
<organism evidence="2 3">
    <name type="scientific">Paraburkholderia steynii</name>
    <dbReference type="NCBI Taxonomy" id="1245441"/>
    <lineage>
        <taxon>Bacteria</taxon>
        <taxon>Pseudomonadati</taxon>
        <taxon>Pseudomonadota</taxon>
        <taxon>Betaproteobacteria</taxon>
        <taxon>Burkholderiales</taxon>
        <taxon>Burkholderiaceae</taxon>
        <taxon>Paraburkholderia</taxon>
    </lineage>
</organism>
<protein>
    <submittedName>
        <fullName evidence="2">Uncharacterized protein</fullName>
    </submittedName>
</protein>
<evidence type="ECO:0000256" key="1">
    <source>
        <dbReference type="SAM" id="MobiDB-lite"/>
    </source>
</evidence>
<evidence type="ECO:0000313" key="3">
    <source>
        <dbReference type="Proteomes" id="UP000294200"/>
    </source>
</evidence>
<dbReference type="Proteomes" id="UP000294200">
    <property type="component" value="Unassembled WGS sequence"/>
</dbReference>
<evidence type="ECO:0000313" key="2">
    <source>
        <dbReference type="EMBL" id="TCF98594.1"/>
    </source>
</evidence>
<sequence length="142" mass="15681">MRLLAADAERQVLDNLATPLEIEKFFDALRTMGRPQRNRERAFISSAIAKAHEQSIELTVIQQIEERDDVRAAAVGLGFPEGKRSPVAPGASQPGARSCRSSPRFRKRRYAISGFFVAARNLRAGAGDVNYYHPRVEAGVEG</sequence>
<accession>A0A4R0WSF9</accession>
<gene>
    <name evidence="2" type="ORF">BZM27_55095</name>
</gene>
<name>A0A4R0WSF9_9BURK</name>
<dbReference type="AlphaFoldDB" id="A0A4R0WSF9"/>
<comment type="caution">
    <text evidence="2">The sequence shown here is derived from an EMBL/GenBank/DDBJ whole genome shotgun (WGS) entry which is preliminary data.</text>
</comment>